<protein>
    <submittedName>
        <fullName evidence="3">Type VI secretion system-associated VCA0119</fullName>
    </submittedName>
</protein>
<dbReference type="Pfam" id="PF06812">
    <property type="entry name" value="ImpA_N"/>
    <property type="match status" value="1"/>
</dbReference>
<evidence type="ECO:0000313" key="3">
    <source>
        <dbReference type="EMBL" id="ACN89298.1"/>
    </source>
</evidence>
<organism evidence="3">
    <name type="scientific">Vibrio alginolyticus</name>
    <dbReference type="NCBI Taxonomy" id="663"/>
    <lineage>
        <taxon>Bacteria</taxon>
        <taxon>Pseudomonadati</taxon>
        <taxon>Pseudomonadota</taxon>
        <taxon>Gammaproteobacteria</taxon>
        <taxon>Vibrionales</taxon>
        <taxon>Vibrionaceae</taxon>
        <taxon>Vibrio</taxon>
    </lineage>
</organism>
<dbReference type="NCBIfam" id="TIGR03362">
    <property type="entry name" value="VI_chp_7"/>
    <property type="match status" value="1"/>
</dbReference>
<evidence type="ECO:0000256" key="1">
    <source>
        <dbReference type="SAM" id="MobiDB-lite"/>
    </source>
</evidence>
<feature type="compositionally biased region" description="Low complexity" evidence="1">
    <location>
        <begin position="196"/>
        <end position="208"/>
    </location>
</feature>
<dbReference type="AlphaFoldDB" id="C0LZN2"/>
<evidence type="ECO:0000259" key="2">
    <source>
        <dbReference type="Pfam" id="PF06812"/>
    </source>
</evidence>
<dbReference type="Pfam" id="PF16989">
    <property type="entry name" value="T6SS_VasJ"/>
    <property type="match status" value="1"/>
</dbReference>
<accession>C0LZN2</accession>
<dbReference type="InterPro" id="IPR010657">
    <property type="entry name" value="ImpA_N"/>
</dbReference>
<sequence length="554" mass="61773">MSNIDIDRLLNPISDESPVGNDARYEFCYEMMESEVKKFGSLFGETVDWSVVKTHATEVLEHHSKDLKAICYLVRALTEEFGLQGFEQGLKLLSEALSRFGVELYPSRKRGRDGAVEWLNHQFKLVSSKLAKSAQSWDLVSNCISTIEEVQRQYDEVYQDSEADFFEIRTQLNVLSQQAAADEQSDDAVVNVEQAAPAPATQSAAEETPAADEQSDDAVVNVEQAAPAPATQPAAAETPAQSEVQTAPVKAVPPAPKPAPVKKAVAKEVDVDTDFSSPTASKRTLKKVAEVMLHANPSDPLAYRIYRHLTWDDIDGLPDHQNNQTPLSLAVSSDQQAEYRDKADQESDIDTIKRLERTLTDAPFWLTGHYFVYSMLNNLGFDDAALAVKQEVTRFVESLEGIEHLSFKNSIPFADEATLSWLSTQDTTSSTSQPVVQTVVISQEDSLPMEDITLENLGECAAELAHKLELDSSGRGQFMLYLQLIAAYQSVGLYPLCLPYLEKGWEVQKAFNLASWEPHLSSQLEDLIRKTLHRLFGSKDLLPEKYEEWKAIYD</sequence>
<gene>
    <name evidence="3" type="ORF">VEPGS_0014</name>
</gene>
<feature type="domain" description="ImpA N-terminal" evidence="2">
    <location>
        <begin position="10"/>
        <end position="120"/>
    </location>
</feature>
<dbReference type="PANTHER" id="PTHR37024">
    <property type="entry name" value="TYPE VI SECRETION SYSTEM DUF2094 AND IMPA-RELATED DOMAIN PROTEIN"/>
    <property type="match status" value="1"/>
</dbReference>
<dbReference type="PANTHER" id="PTHR37024:SF3">
    <property type="entry name" value="TYPE VI SECRETION SYSTEM PROTEIN TSSA"/>
    <property type="match status" value="1"/>
</dbReference>
<reference evidence="3" key="1">
    <citation type="journal article" date="2013" name="Vet. Microbiol.">
        <title>Connecting type VI secretion, quorum sensing, and c-di-GMP production in fish pathogen Vibrio alginolyticus through phosphatase PppA.</title>
        <authorList>
            <person name="Sheng L."/>
            <person name="Lv Y."/>
            <person name="Liu Q."/>
            <person name="Wang Q."/>
            <person name="Zhang Y."/>
        </authorList>
    </citation>
    <scope>NUCLEOTIDE SEQUENCE</scope>
    <source>
        <strain evidence="3">EPJS</strain>
    </source>
</reference>
<dbReference type="InterPro" id="IPR017739">
    <property type="entry name" value="T6SS-assoc_VCA0119"/>
</dbReference>
<proteinExistence type="predicted"/>
<feature type="compositionally biased region" description="Low complexity" evidence="1">
    <location>
        <begin position="223"/>
        <end position="250"/>
    </location>
</feature>
<feature type="region of interest" description="Disordered" evidence="1">
    <location>
        <begin position="196"/>
        <end position="261"/>
    </location>
</feature>
<name>C0LZN2_VIBAL</name>
<dbReference type="EMBL" id="FJ790776">
    <property type="protein sequence ID" value="ACN89298.1"/>
    <property type="molecule type" value="Genomic_DNA"/>
</dbReference>